<protein>
    <recommendedName>
        <fullName evidence="10">Carboxylic ester hydrolase</fullName>
        <ecNumber evidence="10">3.1.1.-</ecNumber>
    </recommendedName>
</protein>
<dbReference type="InterPro" id="IPR029058">
    <property type="entry name" value="AB_hydrolase_fold"/>
</dbReference>
<feature type="chain" id="PRO_5005111042" description="Carboxylic ester hydrolase" evidence="10">
    <location>
        <begin position="26"/>
        <end position="559"/>
    </location>
</feature>
<keyword evidence="6 10" id="KW-0378">Hydrolase</keyword>
<evidence type="ECO:0000256" key="1">
    <source>
        <dbReference type="ARBA" id="ARBA00006249"/>
    </source>
</evidence>
<dbReference type="AlphaFoldDB" id="A0A0C3E0T7"/>
<organism evidence="11 12">
    <name type="scientific">Oidiodendron maius (strain Zn)</name>
    <dbReference type="NCBI Taxonomy" id="913774"/>
    <lineage>
        <taxon>Eukaryota</taxon>
        <taxon>Fungi</taxon>
        <taxon>Dikarya</taxon>
        <taxon>Ascomycota</taxon>
        <taxon>Pezizomycotina</taxon>
        <taxon>Leotiomycetes</taxon>
        <taxon>Leotiomycetes incertae sedis</taxon>
        <taxon>Myxotrichaceae</taxon>
        <taxon>Oidiodendron</taxon>
    </lineage>
</organism>
<evidence type="ECO:0000256" key="6">
    <source>
        <dbReference type="ARBA" id="ARBA00022801"/>
    </source>
</evidence>
<dbReference type="Gene3D" id="3.40.50.1820">
    <property type="entry name" value="alpha/beta hydrolase"/>
    <property type="match status" value="1"/>
</dbReference>
<dbReference type="SUPFAM" id="SSF53474">
    <property type="entry name" value="alpha/beta-Hydrolases"/>
    <property type="match status" value="1"/>
</dbReference>
<keyword evidence="12" id="KW-1185">Reference proteome</keyword>
<evidence type="ECO:0000256" key="8">
    <source>
        <dbReference type="ARBA" id="ARBA00023157"/>
    </source>
</evidence>
<keyword evidence="3" id="KW-0624">Polysaccharide degradation</keyword>
<dbReference type="EC" id="3.1.1.-" evidence="10"/>
<evidence type="ECO:0000313" key="12">
    <source>
        <dbReference type="Proteomes" id="UP000054321"/>
    </source>
</evidence>
<dbReference type="InterPro" id="IPR011118">
    <property type="entry name" value="Tannase/feruloyl_esterase"/>
</dbReference>
<keyword evidence="3" id="KW-0858">Xylan degradation</keyword>
<dbReference type="EMBL" id="KN832870">
    <property type="protein sequence ID" value="KIN07943.1"/>
    <property type="molecule type" value="Genomic_DNA"/>
</dbReference>
<keyword evidence="4" id="KW-0479">Metal-binding</keyword>
<name>A0A0C3E0T7_OIDMZ</name>
<dbReference type="HOGENOM" id="CLU_014819_1_0_1"/>
<dbReference type="OrthoDB" id="3039123at2759"/>
<dbReference type="Pfam" id="PF07519">
    <property type="entry name" value="Tannase"/>
    <property type="match status" value="1"/>
</dbReference>
<dbReference type="GO" id="GO:0030600">
    <property type="term" value="F:feruloyl esterase activity"/>
    <property type="evidence" value="ECO:0007669"/>
    <property type="project" value="UniProtKB-EC"/>
</dbReference>
<evidence type="ECO:0000256" key="7">
    <source>
        <dbReference type="ARBA" id="ARBA00022837"/>
    </source>
</evidence>
<evidence type="ECO:0000256" key="2">
    <source>
        <dbReference type="ARBA" id="ARBA00022487"/>
    </source>
</evidence>
<evidence type="ECO:0000256" key="3">
    <source>
        <dbReference type="ARBA" id="ARBA00022651"/>
    </source>
</evidence>
<keyword evidence="5 10" id="KW-0732">Signal</keyword>
<sequence length="559" mass="61370">MFLMHLYHFQAILIVFALNLPSATCGYIEYHGSHFRKACSVFEPAQYVANATVTVHEFVAAGTTLQFPDNDPSCARSNQTVSVDLCRVALNISTSSRSGVIFEGWFPENWAGRFLATGNGGIDGCIKYEDVNYGAANGFSTVGSNNGHNGTGGSSFYLNDDVIEDYVWRSLHVITEVGKNLTNAFYPSPFVRSYYLGCSGGGRQGVKAAEMFPQDFDGIVAGAPAVNFNNLTSWRASFFAKTGASSSPNFISADIWSELIHNEVLRQCDAIDGVADGIIENPRMCDFRPEELICAAGNATQDCLSAAQVQIVKEVFSPLYGSSGELAFPAMQVGSEVLAVQKLYAGAPFPYSLDWFRYVVYNDDFFDDSAFGVADITAAQALNPFNVQSYPSDLSKFASHNGKLLMYHGQQDNQITSFSSERFYNHLARGMTMQSPQIDNFLRFFRISGMFHCNAGPGAWMIGQASSGATGFDPESNVLAAIVRWVEQGVAPDTIEGTKFVGDVKANGVERKRKHCRYPYTNTYVGGNSSLLESWQCIQDPLGITLSDEHDIERERWEK</sequence>
<dbReference type="InParanoid" id="A0A0C3E0T7"/>
<evidence type="ECO:0000256" key="5">
    <source>
        <dbReference type="ARBA" id="ARBA00022729"/>
    </source>
</evidence>
<comment type="catalytic activity">
    <reaction evidence="9">
        <text>feruloyl-polysaccharide + H2O = ferulate + polysaccharide.</text>
        <dbReference type="EC" id="3.1.1.73"/>
    </reaction>
</comment>
<dbReference type="PANTHER" id="PTHR33938:SF15">
    <property type="entry name" value="FERULOYL ESTERASE B-RELATED"/>
    <property type="match status" value="1"/>
</dbReference>
<dbReference type="GO" id="GO:0045493">
    <property type="term" value="P:xylan catabolic process"/>
    <property type="evidence" value="ECO:0007669"/>
    <property type="project" value="UniProtKB-KW"/>
</dbReference>
<dbReference type="Proteomes" id="UP000054321">
    <property type="component" value="Unassembled WGS sequence"/>
</dbReference>
<keyword evidence="7" id="KW-0106">Calcium</keyword>
<feature type="signal peptide" evidence="10">
    <location>
        <begin position="1"/>
        <end position="25"/>
    </location>
</feature>
<accession>A0A0C3E0T7</accession>
<keyword evidence="2" id="KW-0719">Serine esterase</keyword>
<keyword evidence="3" id="KW-0119">Carbohydrate metabolism</keyword>
<dbReference type="GO" id="GO:0046872">
    <property type="term" value="F:metal ion binding"/>
    <property type="evidence" value="ECO:0007669"/>
    <property type="project" value="UniProtKB-KW"/>
</dbReference>
<evidence type="ECO:0000256" key="4">
    <source>
        <dbReference type="ARBA" id="ARBA00022723"/>
    </source>
</evidence>
<reference evidence="11 12" key="1">
    <citation type="submission" date="2014-04" db="EMBL/GenBank/DDBJ databases">
        <authorList>
            <consortium name="DOE Joint Genome Institute"/>
            <person name="Kuo A."/>
            <person name="Martino E."/>
            <person name="Perotto S."/>
            <person name="Kohler A."/>
            <person name="Nagy L.G."/>
            <person name="Floudas D."/>
            <person name="Copeland A."/>
            <person name="Barry K.W."/>
            <person name="Cichocki N."/>
            <person name="Veneault-Fourrey C."/>
            <person name="LaButti K."/>
            <person name="Lindquist E.A."/>
            <person name="Lipzen A."/>
            <person name="Lundell T."/>
            <person name="Morin E."/>
            <person name="Murat C."/>
            <person name="Sun H."/>
            <person name="Tunlid A."/>
            <person name="Henrissat B."/>
            <person name="Grigoriev I.V."/>
            <person name="Hibbett D.S."/>
            <person name="Martin F."/>
            <person name="Nordberg H.P."/>
            <person name="Cantor M.N."/>
            <person name="Hua S.X."/>
        </authorList>
    </citation>
    <scope>NUCLEOTIDE SEQUENCE [LARGE SCALE GENOMIC DNA]</scope>
    <source>
        <strain evidence="11 12">Zn</strain>
    </source>
</reference>
<evidence type="ECO:0000256" key="9">
    <source>
        <dbReference type="ARBA" id="ARBA00034075"/>
    </source>
</evidence>
<gene>
    <name evidence="11" type="ORF">OIDMADRAFT_151867</name>
</gene>
<evidence type="ECO:0000256" key="10">
    <source>
        <dbReference type="RuleBase" id="RU361238"/>
    </source>
</evidence>
<reference evidence="12" key="2">
    <citation type="submission" date="2015-01" db="EMBL/GenBank/DDBJ databases">
        <title>Evolutionary Origins and Diversification of the Mycorrhizal Mutualists.</title>
        <authorList>
            <consortium name="DOE Joint Genome Institute"/>
            <consortium name="Mycorrhizal Genomics Consortium"/>
            <person name="Kohler A."/>
            <person name="Kuo A."/>
            <person name="Nagy L.G."/>
            <person name="Floudas D."/>
            <person name="Copeland A."/>
            <person name="Barry K.W."/>
            <person name="Cichocki N."/>
            <person name="Veneault-Fourrey C."/>
            <person name="LaButti K."/>
            <person name="Lindquist E.A."/>
            <person name="Lipzen A."/>
            <person name="Lundell T."/>
            <person name="Morin E."/>
            <person name="Murat C."/>
            <person name="Riley R."/>
            <person name="Ohm R."/>
            <person name="Sun H."/>
            <person name="Tunlid A."/>
            <person name="Henrissat B."/>
            <person name="Grigoriev I.V."/>
            <person name="Hibbett D.S."/>
            <person name="Martin F."/>
        </authorList>
    </citation>
    <scope>NUCLEOTIDE SEQUENCE [LARGE SCALE GENOMIC DNA]</scope>
    <source>
        <strain evidence="12">Zn</strain>
    </source>
</reference>
<evidence type="ECO:0000313" key="11">
    <source>
        <dbReference type="EMBL" id="KIN07943.1"/>
    </source>
</evidence>
<dbReference type="PANTHER" id="PTHR33938">
    <property type="entry name" value="FERULOYL ESTERASE B-RELATED"/>
    <property type="match status" value="1"/>
</dbReference>
<keyword evidence="8" id="KW-1015">Disulfide bond</keyword>
<comment type="similarity">
    <text evidence="1 10">Belongs to the tannase family.</text>
</comment>
<proteinExistence type="inferred from homology"/>